<feature type="region of interest" description="Disordered" evidence="1">
    <location>
        <begin position="517"/>
        <end position="568"/>
    </location>
</feature>
<dbReference type="AlphaFoldDB" id="A0A0D2LFF9"/>
<evidence type="ECO:0000313" key="4">
    <source>
        <dbReference type="Proteomes" id="UP000054270"/>
    </source>
</evidence>
<feature type="compositionally biased region" description="Low complexity" evidence="1">
    <location>
        <begin position="245"/>
        <end position="258"/>
    </location>
</feature>
<accession>A0A0D2LFF9</accession>
<feature type="compositionally biased region" description="Basic residues" evidence="1">
    <location>
        <begin position="222"/>
        <end position="232"/>
    </location>
</feature>
<feature type="transmembrane region" description="Helical" evidence="2">
    <location>
        <begin position="790"/>
        <end position="809"/>
    </location>
</feature>
<dbReference type="EMBL" id="KN817528">
    <property type="protein sequence ID" value="KJA26382.1"/>
    <property type="molecule type" value="Genomic_DNA"/>
</dbReference>
<organism evidence="3 4">
    <name type="scientific">Hypholoma sublateritium (strain FD-334 SS-4)</name>
    <dbReference type="NCBI Taxonomy" id="945553"/>
    <lineage>
        <taxon>Eukaryota</taxon>
        <taxon>Fungi</taxon>
        <taxon>Dikarya</taxon>
        <taxon>Basidiomycota</taxon>
        <taxon>Agaricomycotina</taxon>
        <taxon>Agaricomycetes</taxon>
        <taxon>Agaricomycetidae</taxon>
        <taxon>Agaricales</taxon>
        <taxon>Agaricineae</taxon>
        <taxon>Strophariaceae</taxon>
        <taxon>Hypholoma</taxon>
    </lineage>
</organism>
<name>A0A0D2LFF9_HYPSF</name>
<keyword evidence="4" id="KW-1185">Reference proteome</keyword>
<feature type="compositionally biased region" description="Basic and acidic residues" evidence="1">
    <location>
        <begin position="543"/>
        <end position="557"/>
    </location>
</feature>
<feature type="region of interest" description="Disordered" evidence="1">
    <location>
        <begin position="440"/>
        <end position="485"/>
    </location>
</feature>
<evidence type="ECO:0000256" key="1">
    <source>
        <dbReference type="SAM" id="MobiDB-lite"/>
    </source>
</evidence>
<keyword evidence="2" id="KW-1133">Transmembrane helix</keyword>
<dbReference type="Proteomes" id="UP000054270">
    <property type="component" value="Unassembled WGS sequence"/>
</dbReference>
<reference evidence="4" key="1">
    <citation type="submission" date="2014-04" db="EMBL/GenBank/DDBJ databases">
        <title>Evolutionary Origins and Diversification of the Mycorrhizal Mutualists.</title>
        <authorList>
            <consortium name="DOE Joint Genome Institute"/>
            <consortium name="Mycorrhizal Genomics Consortium"/>
            <person name="Kohler A."/>
            <person name="Kuo A."/>
            <person name="Nagy L.G."/>
            <person name="Floudas D."/>
            <person name="Copeland A."/>
            <person name="Barry K.W."/>
            <person name="Cichocki N."/>
            <person name="Veneault-Fourrey C."/>
            <person name="LaButti K."/>
            <person name="Lindquist E.A."/>
            <person name="Lipzen A."/>
            <person name="Lundell T."/>
            <person name="Morin E."/>
            <person name="Murat C."/>
            <person name="Riley R."/>
            <person name="Ohm R."/>
            <person name="Sun H."/>
            <person name="Tunlid A."/>
            <person name="Henrissat B."/>
            <person name="Grigoriev I.V."/>
            <person name="Hibbett D.S."/>
            <person name="Martin F."/>
        </authorList>
    </citation>
    <scope>NUCLEOTIDE SEQUENCE [LARGE SCALE GENOMIC DNA]</scope>
    <source>
        <strain evidence="4">FD-334 SS-4</strain>
    </source>
</reference>
<evidence type="ECO:0000256" key="2">
    <source>
        <dbReference type="SAM" id="Phobius"/>
    </source>
</evidence>
<protein>
    <submittedName>
        <fullName evidence="3">Uncharacterized protein</fullName>
    </submittedName>
</protein>
<feature type="region of interest" description="Disordered" evidence="1">
    <location>
        <begin position="165"/>
        <end position="319"/>
    </location>
</feature>
<feature type="compositionally biased region" description="Acidic residues" evidence="1">
    <location>
        <begin position="734"/>
        <end position="765"/>
    </location>
</feature>
<feature type="region of interest" description="Disordered" evidence="1">
    <location>
        <begin position="719"/>
        <end position="765"/>
    </location>
</feature>
<keyword evidence="2" id="KW-0472">Membrane</keyword>
<feature type="compositionally biased region" description="Pro residues" evidence="1">
    <location>
        <begin position="274"/>
        <end position="283"/>
    </location>
</feature>
<proteinExistence type="predicted"/>
<gene>
    <name evidence="3" type="ORF">HYPSUDRAFT_36697</name>
</gene>
<feature type="compositionally biased region" description="Low complexity" evidence="1">
    <location>
        <begin position="521"/>
        <end position="539"/>
    </location>
</feature>
<feature type="compositionally biased region" description="Basic residues" evidence="1">
    <location>
        <begin position="558"/>
        <end position="568"/>
    </location>
</feature>
<sequence>MEQDDGAWTASVYAVFQPALPAYMERRPTSAARPPLATFAAAHTTVVIPPIDNDLAADGMDTKEHAGYLYDTSSELSFCVPDSDIYTCAPVAPAYSAQDVVMQDADTAVEGALSAEDAAVVAAMAGDPELMQLLDEELDAQMAEMAAAVAAEVVEGGWTGVVDEGESEQARAGEVPGVAPSDSQRHAEAPRPAAASLLHAESNDDEEEAQVARPRRAEKGRASHRVHPKHARGSAAPPRERTTRVRAAPTTVRTSASTREPRPARARASASPRAAPPALPTPTPVGADTQARRPTVKLRSGAVVEGGETTPPRAKKTAHPNSWVEDALIDVAAARRHLTETRPPPTPLLRRILSRKVECLKKENPKASIKDLAAKFPGRFTPFDVDRATPSPARPAAAFASTPANKAFGFNFPVGAAKAAAAAPEPSIAAVLPPGPTVSRAAFSTTPPDTAAGASHAPAAQEAPPVVHQTPGPEPAQADADATETSAVEELLAKVAALEVPDLIDFLSPLAVAHESEAQTDDASAPAAHAQAAATQTPPASTPDERAQEALEAEHRPQVKKQTRKQRRAAAAAAVEAVAALDESHDAIRPSNAQRNRVYGHRYRPYPGVAEPASTGREVPGSQAHAAEAPCKVYRPPTPDAAPAPVVVEKVRVKGRPVEMVEEVEEDEEPKVGLAPDGPILVYIGGNVASAAADAPAQDVMVEIEVEIEEPEAVAATKPVETHVEPASHVQPDEAVDSDTDDSADDVSDAGDSDEDVVSEDELDDNFGDARVVMPGDFFFANPPPSNPPALWPLGATIGVVSAVAFVGYRYA</sequence>
<keyword evidence="2" id="KW-0812">Transmembrane</keyword>
<evidence type="ECO:0000313" key="3">
    <source>
        <dbReference type="EMBL" id="KJA26382.1"/>
    </source>
</evidence>